<gene>
    <name evidence="2" type="ORF">LAL4801_01679</name>
</gene>
<dbReference type="Proteomes" id="UP000048926">
    <property type="component" value="Unassembled WGS sequence"/>
</dbReference>
<dbReference type="STRING" id="187304.B0E33_21820"/>
<protein>
    <submittedName>
        <fullName evidence="2">PilZ domain protein</fullName>
    </submittedName>
</protein>
<accession>A0A0M6Y0Y8</accession>
<dbReference type="EMBL" id="CXST01000001">
    <property type="protein sequence ID" value="CTQ43243.1"/>
    <property type="molecule type" value="Genomic_DNA"/>
</dbReference>
<proteinExistence type="predicted"/>
<organism evidence="2 3">
    <name type="scientific">Roseibium aggregatum</name>
    <dbReference type="NCBI Taxonomy" id="187304"/>
    <lineage>
        <taxon>Bacteria</taxon>
        <taxon>Pseudomonadati</taxon>
        <taxon>Pseudomonadota</taxon>
        <taxon>Alphaproteobacteria</taxon>
        <taxon>Hyphomicrobiales</taxon>
        <taxon>Stappiaceae</taxon>
        <taxon>Roseibium</taxon>
    </lineage>
</organism>
<feature type="compositionally biased region" description="Acidic residues" evidence="1">
    <location>
        <begin position="181"/>
        <end position="205"/>
    </location>
</feature>
<name>A0A0M6Y0Y8_9HYPH</name>
<dbReference type="RefSeq" id="WP_208984214.1">
    <property type="nucleotide sequence ID" value="NZ_CXST01000001.1"/>
</dbReference>
<sequence length="205" mass="22480">MNSENKSHGLTHLLDQPDAEEEVLVVDFDNLSVINAVASNVSEWGFRLTSPDIGELYKNIGVRPKDASKLVKAHVTSVKGNDAAVVFAKSEKSVSDKRREKRNNVSIPVKIADLDGITEISGTIVDAGKNGCRITAKGLTALPEEVLLTMKKFERPVVAEFAWRNDTSAGMRLLWDRTLEQDDDHGDDDETDVTSETDTEEAQGV</sequence>
<evidence type="ECO:0000256" key="1">
    <source>
        <dbReference type="SAM" id="MobiDB-lite"/>
    </source>
</evidence>
<dbReference type="AlphaFoldDB" id="A0A0M6Y0Y8"/>
<evidence type="ECO:0000313" key="3">
    <source>
        <dbReference type="Proteomes" id="UP000048926"/>
    </source>
</evidence>
<reference evidence="3" key="1">
    <citation type="submission" date="2015-07" db="EMBL/GenBank/DDBJ databases">
        <authorList>
            <person name="Rodrigo-Torres Lidia"/>
            <person name="Arahal R.David."/>
        </authorList>
    </citation>
    <scope>NUCLEOTIDE SEQUENCE [LARGE SCALE GENOMIC DNA]</scope>
    <source>
        <strain evidence="3">CECT 4801</strain>
    </source>
</reference>
<keyword evidence="3" id="KW-1185">Reference proteome</keyword>
<feature type="region of interest" description="Disordered" evidence="1">
    <location>
        <begin position="178"/>
        <end position="205"/>
    </location>
</feature>
<evidence type="ECO:0000313" key="2">
    <source>
        <dbReference type="EMBL" id="CTQ43243.1"/>
    </source>
</evidence>